<dbReference type="AlphaFoldDB" id="A0A7W7C4A5"/>
<dbReference type="EMBL" id="JACHMH010000001">
    <property type="protein sequence ID" value="MBB4674290.1"/>
    <property type="molecule type" value="Genomic_DNA"/>
</dbReference>
<gene>
    <name evidence="2" type="ORF">HNR67_000408</name>
</gene>
<accession>A0A7W7C4A5</accession>
<evidence type="ECO:0000256" key="1">
    <source>
        <dbReference type="SAM" id="MobiDB-lite"/>
    </source>
</evidence>
<evidence type="ECO:0000313" key="2">
    <source>
        <dbReference type="EMBL" id="MBB4674290.1"/>
    </source>
</evidence>
<keyword evidence="3" id="KW-1185">Reference proteome</keyword>
<name>A0A7W7C4A5_9PSEU</name>
<protein>
    <submittedName>
        <fullName evidence="2">Uncharacterized protein</fullName>
    </submittedName>
</protein>
<dbReference type="Gene3D" id="1.10.287.1060">
    <property type="entry name" value="ESAT-6-like"/>
    <property type="match status" value="1"/>
</dbReference>
<reference evidence="2 3" key="1">
    <citation type="submission" date="2020-08" db="EMBL/GenBank/DDBJ databases">
        <title>Sequencing the genomes of 1000 actinobacteria strains.</title>
        <authorList>
            <person name="Klenk H.-P."/>
        </authorList>
    </citation>
    <scope>NUCLEOTIDE SEQUENCE [LARGE SCALE GENOMIC DNA]</scope>
    <source>
        <strain evidence="2 3">DSM 44230</strain>
    </source>
</reference>
<organism evidence="2 3">
    <name type="scientific">Crossiella cryophila</name>
    <dbReference type="NCBI Taxonomy" id="43355"/>
    <lineage>
        <taxon>Bacteria</taxon>
        <taxon>Bacillati</taxon>
        <taxon>Actinomycetota</taxon>
        <taxon>Actinomycetes</taxon>
        <taxon>Pseudonocardiales</taxon>
        <taxon>Pseudonocardiaceae</taxon>
        <taxon>Crossiella</taxon>
    </lineage>
</organism>
<feature type="compositionally biased region" description="Basic and acidic residues" evidence="1">
    <location>
        <begin position="33"/>
        <end position="42"/>
    </location>
</feature>
<comment type="caution">
    <text evidence="2">The sequence shown here is derived from an EMBL/GenBank/DDBJ whole genome shotgun (WGS) entry which is preliminary data.</text>
</comment>
<feature type="region of interest" description="Disordered" evidence="1">
    <location>
        <begin position="69"/>
        <end position="92"/>
    </location>
</feature>
<feature type="region of interest" description="Disordered" evidence="1">
    <location>
        <begin position="27"/>
        <end position="46"/>
    </location>
</feature>
<evidence type="ECO:0000313" key="3">
    <source>
        <dbReference type="Proteomes" id="UP000533598"/>
    </source>
</evidence>
<proteinExistence type="predicted"/>
<dbReference type="RefSeq" id="WP_185000343.1">
    <property type="nucleotide sequence ID" value="NZ_BAAAUI010000059.1"/>
</dbReference>
<sequence length="92" mass="9486">MNRVAGSIADGATKTSDGVKDFVASQANPADFGTKHQEKGGPYRDGVQKLADGVKGMVESMTAFSNKVKQSAGTYRGSESSNASTVRNSGGK</sequence>
<dbReference type="Proteomes" id="UP000533598">
    <property type="component" value="Unassembled WGS sequence"/>
</dbReference>